<proteinExistence type="predicted"/>
<reference evidence="2" key="1">
    <citation type="journal article" date="2021" name="Nat. Commun.">
        <title>Genomic analyses provide insights into spinach domestication and the genetic basis of agronomic traits.</title>
        <authorList>
            <person name="Cai X."/>
            <person name="Sun X."/>
            <person name="Xu C."/>
            <person name="Sun H."/>
            <person name="Wang X."/>
            <person name="Ge C."/>
            <person name="Zhang Z."/>
            <person name="Wang Q."/>
            <person name="Fei Z."/>
            <person name="Jiao C."/>
            <person name="Wang Q."/>
        </authorList>
    </citation>
    <scope>NUCLEOTIDE SEQUENCE [LARGE SCALE GENOMIC DNA]</scope>
    <source>
        <strain evidence="2">cv. Varoflay</strain>
    </source>
</reference>
<dbReference type="RefSeq" id="XP_021851002.1">
    <property type="nucleotide sequence ID" value="XM_021995310.1"/>
</dbReference>
<dbReference type="KEGG" id="soe:110790524"/>
<protein>
    <submittedName>
        <fullName evidence="3">Uncharacterized protein</fullName>
    </submittedName>
</protein>
<dbReference type="Proteomes" id="UP000813463">
    <property type="component" value="Chromosome 4"/>
</dbReference>
<evidence type="ECO:0000313" key="3">
    <source>
        <dbReference type="RefSeq" id="XP_021851002.1"/>
    </source>
</evidence>
<reference evidence="3" key="2">
    <citation type="submission" date="2025-08" db="UniProtKB">
        <authorList>
            <consortium name="RefSeq"/>
        </authorList>
    </citation>
    <scope>IDENTIFICATION</scope>
    <source>
        <tissue evidence="3">Leaf</tissue>
    </source>
</reference>
<accession>A0A9R0IKM2</accession>
<organism evidence="2 3">
    <name type="scientific">Spinacia oleracea</name>
    <name type="common">Spinach</name>
    <dbReference type="NCBI Taxonomy" id="3562"/>
    <lineage>
        <taxon>Eukaryota</taxon>
        <taxon>Viridiplantae</taxon>
        <taxon>Streptophyta</taxon>
        <taxon>Embryophyta</taxon>
        <taxon>Tracheophyta</taxon>
        <taxon>Spermatophyta</taxon>
        <taxon>Magnoliopsida</taxon>
        <taxon>eudicotyledons</taxon>
        <taxon>Gunneridae</taxon>
        <taxon>Pentapetalae</taxon>
        <taxon>Caryophyllales</taxon>
        <taxon>Chenopodiaceae</taxon>
        <taxon>Chenopodioideae</taxon>
        <taxon>Anserineae</taxon>
        <taxon>Spinacia</taxon>
    </lineage>
</organism>
<dbReference type="AlphaFoldDB" id="A0A9R0IKM2"/>
<evidence type="ECO:0000256" key="1">
    <source>
        <dbReference type="SAM" id="MobiDB-lite"/>
    </source>
</evidence>
<gene>
    <name evidence="3" type="primary">LOC110790524</name>
</gene>
<evidence type="ECO:0000313" key="2">
    <source>
        <dbReference type="Proteomes" id="UP000813463"/>
    </source>
</evidence>
<feature type="compositionally biased region" description="Low complexity" evidence="1">
    <location>
        <begin position="24"/>
        <end position="35"/>
    </location>
</feature>
<feature type="compositionally biased region" description="Polar residues" evidence="1">
    <location>
        <begin position="38"/>
        <end position="54"/>
    </location>
</feature>
<feature type="region of interest" description="Disordered" evidence="1">
    <location>
        <begin position="1"/>
        <end position="129"/>
    </location>
</feature>
<keyword evidence="2" id="KW-1185">Reference proteome</keyword>
<name>A0A9R0IKM2_SPIOL</name>
<sequence>MHGSYQGFDQGGGCDSQVRGNYRAQGYQGQAPYGQSHGLGNQTQYNQGSYNPNNLGGEGYNYPYGKYRGASSGGYPSNPGGQYGSSQFPPPGFNGPKTYGNQYPQNPMGYGNAPPPLPPLKSNLEDLME</sequence>
<dbReference type="GeneID" id="110790524"/>